<feature type="transmembrane region" description="Helical" evidence="1">
    <location>
        <begin position="6"/>
        <end position="27"/>
    </location>
</feature>
<evidence type="ECO:0000313" key="2">
    <source>
        <dbReference type="EMBL" id="SHN86096.1"/>
    </source>
</evidence>
<dbReference type="RefSeq" id="WP_072920309.1">
    <property type="nucleotide sequence ID" value="NZ_FRDM01000028.1"/>
</dbReference>
<keyword evidence="1" id="KW-0472">Membrane</keyword>
<organism evidence="2 3">
    <name type="scientific">Geodermatophilus obscurus</name>
    <dbReference type="NCBI Taxonomy" id="1861"/>
    <lineage>
        <taxon>Bacteria</taxon>
        <taxon>Bacillati</taxon>
        <taxon>Actinomycetota</taxon>
        <taxon>Actinomycetes</taxon>
        <taxon>Geodermatophilales</taxon>
        <taxon>Geodermatophilaceae</taxon>
        <taxon>Geodermatophilus</taxon>
    </lineage>
</organism>
<accession>A0A1M7UT79</accession>
<protein>
    <submittedName>
        <fullName evidence="2">Uncharacterized protein</fullName>
    </submittedName>
</protein>
<dbReference type="Proteomes" id="UP000184428">
    <property type="component" value="Unassembled WGS sequence"/>
</dbReference>
<evidence type="ECO:0000313" key="3">
    <source>
        <dbReference type="Proteomes" id="UP000184428"/>
    </source>
</evidence>
<reference evidence="2 3" key="1">
    <citation type="submission" date="2016-12" db="EMBL/GenBank/DDBJ databases">
        <authorList>
            <person name="Song W.-J."/>
            <person name="Kurnit D.M."/>
        </authorList>
    </citation>
    <scope>NUCLEOTIDE SEQUENCE [LARGE SCALE GENOMIC DNA]</scope>
    <source>
        <strain evidence="2 3">DSM 43162</strain>
    </source>
</reference>
<dbReference type="EMBL" id="FRDM01000028">
    <property type="protein sequence ID" value="SHN86096.1"/>
    <property type="molecule type" value="Genomic_DNA"/>
</dbReference>
<keyword evidence="1" id="KW-0812">Transmembrane</keyword>
<proteinExistence type="predicted"/>
<dbReference type="AlphaFoldDB" id="A0A1M7UT79"/>
<gene>
    <name evidence="2" type="ORF">SAMN05660350_03877</name>
</gene>
<sequence length="87" mass="9239">MGWVWYVVALGLPVALVLVTGFVTSWLGAPAPDFSTIVGSDVLLLLAVRLVDVTDGAAGEEPGWRGFALPHLQARLPPWARPACWGS</sequence>
<evidence type="ECO:0000256" key="1">
    <source>
        <dbReference type="SAM" id="Phobius"/>
    </source>
</evidence>
<keyword evidence="1" id="KW-1133">Transmembrane helix</keyword>
<name>A0A1M7UT79_9ACTN</name>
<dbReference type="OrthoDB" id="3693644at2"/>